<comment type="similarity">
    <text evidence="5">Belongs to the copine family.</text>
</comment>
<dbReference type="GO" id="GO:0005634">
    <property type="term" value="C:nucleus"/>
    <property type="evidence" value="ECO:0007669"/>
    <property type="project" value="UniProtKB-SubCell"/>
</dbReference>
<feature type="domain" description="C2" evidence="20">
    <location>
        <begin position="1"/>
        <end position="128"/>
    </location>
</feature>
<dbReference type="CDD" id="cd04048">
    <property type="entry name" value="C2A_Copine"/>
    <property type="match status" value="1"/>
</dbReference>
<keyword evidence="8" id="KW-0597">Phosphoprotein</keyword>
<dbReference type="GO" id="GO:0005886">
    <property type="term" value="C:plasma membrane"/>
    <property type="evidence" value="ECO:0007669"/>
    <property type="project" value="UniProtKB-SubCell"/>
</dbReference>
<dbReference type="RefSeq" id="XP_036366836.1">
    <property type="nucleotide sequence ID" value="XM_036510943.1"/>
</dbReference>
<keyword evidence="21" id="KW-1185">Reference proteome</keyword>
<evidence type="ECO:0000313" key="21">
    <source>
        <dbReference type="Proteomes" id="UP000515154"/>
    </source>
</evidence>
<dbReference type="SMART" id="SM00327">
    <property type="entry name" value="VWA"/>
    <property type="match status" value="1"/>
</dbReference>
<proteinExistence type="inferred from homology"/>
<dbReference type="AlphaFoldDB" id="A0A7E6FGD2"/>
<dbReference type="FunFam" id="2.60.40.150:FF:000042">
    <property type="entry name" value="Copine 3"/>
    <property type="match status" value="1"/>
</dbReference>
<dbReference type="SUPFAM" id="SSF49562">
    <property type="entry name" value="C2 domain (Calcium/lipid-binding domain, CaLB)"/>
    <property type="match status" value="2"/>
</dbReference>
<dbReference type="Proteomes" id="UP000515154">
    <property type="component" value="Linkage group LG18"/>
</dbReference>
<dbReference type="GO" id="GO:0005925">
    <property type="term" value="C:focal adhesion"/>
    <property type="evidence" value="ECO:0007669"/>
    <property type="project" value="UniProtKB-SubCell"/>
</dbReference>
<keyword evidence="11" id="KW-0106">Calcium</keyword>
<evidence type="ECO:0000256" key="7">
    <source>
        <dbReference type="ARBA" id="ARBA00022490"/>
    </source>
</evidence>
<protein>
    <recommendedName>
        <fullName evidence="17">Copine-3</fullName>
    </recommendedName>
    <alternativeName>
        <fullName evidence="18">Copine III</fullName>
    </alternativeName>
</protein>
<evidence type="ECO:0000256" key="4">
    <source>
        <dbReference type="ARBA" id="ARBA00004496"/>
    </source>
</evidence>
<dbReference type="GO" id="GO:0071277">
    <property type="term" value="P:cellular response to calcium ion"/>
    <property type="evidence" value="ECO:0007669"/>
    <property type="project" value="TreeGrafter"/>
</dbReference>
<feature type="domain" description="C2" evidence="20">
    <location>
        <begin position="135"/>
        <end position="260"/>
    </location>
</feature>
<feature type="compositionally biased region" description="Pro residues" evidence="19">
    <location>
        <begin position="568"/>
        <end position="582"/>
    </location>
</feature>
<keyword evidence="12" id="KW-0965">Cell junction</keyword>
<dbReference type="InterPro" id="IPR036465">
    <property type="entry name" value="vWFA_dom_sf"/>
</dbReference>
<evidence type="ECO:0000256" key="3">
    <source>
        <dbReference type="ARBA" id="ARBA00004246"/>
    </source>
</evidence>
<reference evidence="22" key="1">
    <citation type="submission" date="2025-08" db="UniProtKB">
        <authorList>
            <consortium name="RefSeq"/>
        </authorList>
    </citation>
    <scope>IDENTIFICATION</scope>
</reference>
<name>A0A7E6FGD2_9MOLL</name>
<dbReference type="GO" id="GO:0005544">
    <property type="term" value="F:calcium-dependent phospholipid binding"/>
    <property type="evidence" value="ECO:0007669"/>
    <property type="project" value="InterPro"/>
</dbReference>
<feature type="compositionally biased region" description="Low complexity" evidence="19">
    <location>
        <begin position="720"/>
        <end position="729"/>
    </location>
</feature>
<sequence>MMSLYAPYNPVAAVTPNECVSTVELRIRCQNLLNKDIISLSDPLAVVYHFQGGRWMELGRTEMVKNSLHPVFGKSIETKYYFEEVQKIKVSVYDIDNLTHTLTDDDFLGEMECTLGQIVSCSPFTKHLLINGSPTSTKSTITITADEVSNAKELVEFLFAAEDLDKKDFFGKSDPFLEIFRTHRDNWELIHRTEVIKNNLNPRWQAFEKPMHTLCQGDHSKKLKIDCYDWNNDGTKDFIGSTCTTIETMMGATTKAIVWPLVNEKKAKKKKGYKDSGRLVLRSMKVTELHTFLEYVFGGMQINFTVAIDFTGSNGDPRQPSSLHYIDPYRPNHYMQAIRAVGNICQDYDSDKLFPAFGFGARIPPVMQVSHEFPLNFNMQNPHCAGIDGVLTAYQSCLHQVQLYGPTNAAPIIYQTARFAHAAQQAESSQGAASYFILLMLTDGVLSDLNDTKSAIVYASTLPMSLIIVGVGNADFTDMEILDSDNCLLQAANGNVAKRDIVQFVPFREFYQRSSYESGGTDASSIELARHVLAEVPRQVESYYKMRRLPPKTPPQRPASLDQTVTPSQPPPSAPPRPPAPAKSPDYSKAPASGSAPGQPYPNMGPNTAPPQHYPGTAPQAPPSQHPGMAPQAPPSQHPGMAPQAPPSQHPGMAPQAPSPQYPGSAPQAPPSQYPGMASQGPPPQYPGMPHQAKSPQYPHVTPQAPPPQYTHMPPHAQHPQYPGMYAPQAQPPYPGMPPNVPPAQYPGVPPYPAVRKS</sequence>
<dbReference type="Pfam" id="PF07002">
    <property type="entry name" value="Copine"/>
    <property type="match status" value="1"/>
</dbReference>
<evidence type="ECO:0000256" key="9">
    <source>
        <dbReference type="ARBA" id="ARBA00022723"/>
    </source>
</evidence>
<keyword evidence="10" id="KW-0677">Repeat</keyword>
<evidence type="ECO:0000256" key="5">
    <source>
        <dbReference type="ARBA" id="ARBA00009048"/>
    </source>
</evidence>
<dbReference type="SUPFAM" id="SSF53300">
    <property type="entry name" value="vWA-like"/>
    <property type="match status" value="1"/>
</dbReference>
<dbReference type="PROSITE" id="PS50004">
    <property type="entry name" value="C2"/>
    <property type="match status" value="2"/>
</dbReference>
<evidence type="ECO:0000256" key="19">
    <source>
        <dbReference type="SAM" id="MobiDB-lite"/>
    </source>
</evidence>
<dbReference type="PANTHER" id="PTHR10857:SF102">
    <property type="entry name" value="C2 DOMAIN-CONTAINING PROTEIN"/>
    <property type="match status" value="1"/>
</dbReference>
<keyword evidence="9" id="KW-0479">Metal-binding</keyword>
<dbReference type="InterPro" id="IPR010734">
    <property type="entry name" value="Copine_C"/>
</dbReference>
<keyword evidence="13" id="KW-0472">Membrane</keyword>
<dbReference type="GO" id="GO:0005737">
    <property type="term" value="C:cytoplasm"/>
    <property type="evidence" value="ECO:0007669"/>
    <property type="project" value="UniProtKB-SubCell"/>
</dbReference>
<evidence type="ECO:0000256" key="2">
    <source>
        <dbReference type="ARBA" id="ARBA00004236"/>
    </source>
</evidence>
<dbReference type="Gene3D" id="2.60.40.150">
    <property type="entry name" value="C2 domain"/>
    <property type="match status" value="2"/>
</dbReference>
<feature type="region of interest" description="Disordered" evidence="19">
    <location>
        <begin position="547"/>
        <end position="758"/>
    </location>
</feature>
<evidence type="ECO:0000256" key="14">
    <source>
        <dbReference type="ARBA" id="ARBA00023242"/>
    </source>
</evidence>
<evidence type="ECO:0000256" key="13">
    <source>
        <dbReference type="ARBA" id="ARBA00023136"/>
    </source>
</evidence>
<dbReference type="CDD" id="cd04047">
    <property type="entry name" value="C2B_Copine"/>
    <property type="match status" value="1"/>
</dbReference>
<evidence type="ECO:0000256" key="18">
    <source>
        <dbReference type="ARBA" id="ARBA00076171"/>
    </source>
</evidence>
<dbReference type="GO" id="GO:0046872">
    <property type="term" value="F:metal ion binding"/>
    <property type="evidence" value="ECO:0007669"/>
    <property type="project" value="UniProtKB-KW"/>
</dbReference>
<comment type="subunit">
    <text evidence="16">Monomer. Interacts with ERBB2 (preferentially with the tyrosine phosphorylated form); this interaction occurs at the cell membrane and is increased in a growth factor heregulin-dependent manner. Interacts with SHC1; this interaction may mediate the binding of CPNE3 with ERBB2. Interacts with RACK1.</text>
</comment>
<evidence type="ECO:0000256" key="16">
    <source>
        <dbReference type="ARBA" id="ARBA00065466"/>
    </source>
</evidence>
<dbReference type="InterPro" id="IPR000008">
    <property type="entry name" value="C2_dom"/>
</dbReference>
<dbReference type="FunFam" id="2.60.40.150:FF:000099">
    <property type="entry name" value="Copine 3"/>
    <property type="match status" value="1"/>
</dbReference>
<comment type="subcellular location">
    <subcellularLocation>
        <location evidence="3">Cell junction</location>
        <location evidence="3">Focal adhesion</location>
    </subcellularLocation>
    <subcellularLocation>
        <location evidence="2">Cell membrane</location>
    </subcellularLocation>
    <subcellularLocation>
        <location evidence="4">Cytoplasm</location>
    </subcellularLocation>
    <subcellularLocation>
        <location evidence="1">Nucleus</location>
    </subcellularLocation>
</comment>
<feature type="compositionally biased region" description="Pro residues" evidence="19">
    <location>
        <begin position="730"/>
        <end position="758"/>
    </location>
</feature>
<evidence type="ECO:0000256" key="10">
    <source>
        <dbReference type="ARBA" id="ARBA00022737"/>
    </source>
</evidence>
<keyword evidence="14" id="KW-0539">Nucleus</keyword>
<evidence type="ECO:0000256" key="15">
    <source>
        <dbReference type="ARBA" id="ARBA00058857"/>
    </source>
</evidence>
<keyword evidence="6" id="KW-1003">Cell membrane</keyword>
<accession>A0A7E6FGD2</accession>
<dbReference type="InterPro" id="IPR037768">
    <property type="entry name" value="C2B_Copine"/>
</dbReference>
<evidence type="ECO:0000256" key="11">
    <source>
        <dbReference type="ARBA" id="ARBA00022837"/>
    </source>
</evidence>
<evidence type="ECO:0000256" key="1">
    <source>
        <dbReference type="ARBA" id="ARBA00004123"/>
    </source>
</evidence>
<dbReference type="InterPro" id="IPR002035">
    <property type="entry name" value="VWF_A"/>
</dbReference>
<evidence type="ECO:0000256" key="8">
    <source>
        <dbReference type="ARBA" id="ARBA00022553"/>
    </source>
</evidence>
<dbReference type="SMART" id="SM00239">
    <property type="entry name" value="C2"/>
    <property type="match status" value="2"/>
</dbReference>
<evidence type="ECO:0000256" key="17">
    <source>
        <dbReference type="ARBA" id="ARBA00074834"/>
    </source>
</evidence>
<evidence type="ECO:0000256" key="12">
    <source>
        <dbReference type="ARBA" id="ARBA00022949"/>
    </source>
</evidence>
<evidence type="ECO:0000259" key="20">
    <source>
        <dbReference type="PROSITE" id="PS50004"/>
    </source>
</evidence>
<organism evidence="21 22">
    <name type="scientific">Octopus sinensis</name>
    <name type="common">East Asian common octopus</name>
    <dbReference type="NCBI Taxonomy" id="2607531"/>
    <lineage>
        <taxon>Eukaryota</taxon>
        <taxon>Metazoa</taxon>
        <taxon>Spiralia</taxon>
        <taxon>Lophotrochozoa</taxon>
        <taxon>Mollusca</taxon>
        <taxon>Cephalopoda</taxon>
        <taxon>Coleoidea</taxon>
        <taxon>Octopodiformes</taxon>
        <taxon>Octopoda</taxon>
        <taxon>Incirrata</taxon>
        <taxon>Octopodidae</taxon>
        <taxon>Octopus</taxon>
    </lineage>
</organism>
<evidence type="ECO:0000313" key="22">
    <source>
        <dbReference type="RefSeq" id="XP_036366836.1"/>
    </source>
</evidence>
<dbReference type="InterPro" id="IPR045052">
    <property type="entry name" value="Copine"/>
</dbReference>
<evidence type="ECO:0000256" key="6">
    <source>
        <dbReference type="ARBA" id="ARBA00022475"/>
    </source>
</evidence>
<dbReference type="InterPro" id="IPR035892">
    <property type="entry name" value="C2_domain_sf"/>
</dbReference>
<comment type="function">
    <text evidence="15">Calcium-dependent phospholipid-binding protein that plays a role in ERBB2-mediated tumor cell migration in response to growth factor heregulin stimulation.</text>
</comment>
<gene>
    <name evidence="22" type="primary">LOC115221734</name>
</gene>
<keyword evidence="7" id="KW-0963">Cytoplasm</keyword>
<dbReference type="Pfam" id="PF00168">
    <property type="entry name" value="C2"/>
    <property type="match status" value="2"/>
</dbReference>
<dbReference type="PANTHER" id="PTHR10857">
    <property type="entry name" value="COPINE"/>
    <property type="match status" value="1"/>
</dbReference>